<dbReference type="PIRSF" id="PIRSF005690">
    <property type="entry name" value="GerBA"/>
    <property type="match status" value="1"/>
</dbReference>
<dbReference type="Pfam" id="PF03323">
    <property type="entry name" value="GerA"/>
    <property type="match status" value="1"/>
</dbReference>
<reference evidence="5 6" key="1">
    <citation type="submission" date="2017-08" db="EMBL/GenBank/DDBJ databases">
        <title>Substantial Increase in Enzyme Production by Combined Drug-Resistance Mutations in Paenibacillus agaridevorans.</title>
        <authorList>
            <person name="Tanaka Y."/>
            <person name="Funane K."/>
            <person name="Hosaka T."/>
            <person name="Shiwa Y."/>
            <person name="Fujita N."/>
            <person name="Miyazaki T."/>
            <person name="Yoshikawa H."/>
            <person name="Murakami K."/>
            <person name="Kasahara K."/>
            <person name="Inaoka T."/>
            <person name="Hiraga Y."/>
            <person name="Ochi K."/>
        </authorList>
    </citation>
    <scope>NUCLEOTIDE SEQUENCE [LARGE SCALE GENOMIC DNA]</scope>
    <source>
        <strain evidence="5 6">T-3040</strain>
    </source>
</reference>
<evidence type="ECO:0000256" key="3">
    <source>
        <dbReference type="SAM" id="MobiDB-lite"/>
    </source>
</evidence>
<name>A0A2R5EMA0_9BACL</name>
<dbReference type="RefSeq" id="WP_373863937.1">
    <property type="nucleotide sequence ID" value="NZ_BDQX01000108.1"/>
</dbReference>
<dbReference type="InterPro" id="IPR050768">
    <property type="entry name" value="UPF0353/GerABKA_families"/>
</dbReference>
<dbReference type="Proteomes" id="UP000245202">
    <property type="component" value="Unassembled WGS sequence"/>
</dbReference>
<dbReference type="GO" id="GO:0009847">
    <property type="term" value="P:spore germination"/>
    <property type="evidence" value="ECO:0007669"/>
    <property type="project" value="InterPro"/>
</dbReference>
<dbReference type="AlphaFoldDB" id="A0A2R5EMA0"/>
<comment type="similarity">
    <text evidence="1">Belongs to the GerABKA family.</text>
</comment>
<evidence type="ECO:0000256" key="4">
    <source>
        <dbReference type="SAM" id="Phobius"/>
    </source>
</evidence>
<dbReference type="EMBL" id="BDQX01000108">
    <property type="protein sequence ID" value="GBG07762.1"/>
    <property type="molecule type" value="Genomic_DNA"/>
</dbReference>
<organism evidence="5 6">
    <name type="scientific">Paenibacillus agaridevorans</name>
    <dbReference type="NCBI Taxonomy" id="171404"/>
    <lineage>
        <taxon>Bacteria</taxon>
        <taxon>Bacillati</taxon>
        <taxon>Bacillota</taxon>
        <taxon>Bacilli</taxon>
        <taxon>Bacillales</taxon>
        <taxon>Paenibacillaceae</taxon>
        <taxon>Paenibacillus</taxon>
    </lineage>
</organism>
<accession>A0A2R5EMA0</accession>
<keyword evidence="2 4" id="KW-0472">Membrane</keyword>
<gene>
    <name evidence="5" type="ORF">PAT3040_02323</name>
</gene>
<feature type="transmembrane region" description="Helical" evidence="4">
    <location>
        <begin position="279"/>
        <end position="300"/>
    </location>
</feature>
<evidence type="ECO:0000313" key="6">
    <source>
        <dbReference type="Proteomes" id="UP000245202"/>
    </source>
</evidence>
<sequence>MTQFRKRFSKSSLQKQARREVLLQENHGHPSQQFVADLNQNEQAMKELFRNCSDVVYRPIQIHEKKKALLIYIDGIVDTKSLEQTLLMPLILKEIPERSSNLESFDKLFRDQAIATRQTKLASSVLETVQDILKGQVAIFVEGENQALLADLKEYEKRQITEPAVESVIRGPREGFTESLQTNTSLLRRRLRSARLKMESLTIGTLSQTDVAIVYIEGIAQDSILEEVRKRVGRIQIDAVLDSGFIEEFIEDNPYSPFPLVQNTERPDVVLSSLLEGKIAIIVNGTPFVLIVPLTFWSVIQAAEDYYEHFIYTTAIRWLRFMLLGISFLLPSLYVAATTFHPQLIPADFLLSIAAAREGVPFPAVVEALLMEVMFEALREAGIRLPKPVGSTVSMVGALVIGESAVRAGIVSAPMVIVVAFTGIASFTIPRYNLGLAFRILRFPLLFLAGTLGFYGIGFGIIALLIHLVNLRSFGVPFLAPVSPQIPGNLKDVLIRSPRWAMNARPTYLAGRDKERIPKGQKPSEKRGRSE</sequence>
<comment type="caution">
    <text evidence="5">The sequence shown here is derived from an EMBL/GenBank/DDBJ whole genome shotgun (WGS) entry which is preliminary data.</text>
</comment>
<keyword evidence="6" id="KW-1185">Reference proteome</keyword>
<feature type="transmembrane region" description="Helical" evidence="4">
    <location>
        <begin position="408"/>
        <end position="429"/>
    </location>
</feature>
<proteinExistence type="inferred from homology"/>
<evidence type="ECO:0000313" key="5">
    <source>
        <dbReference type="EMBL" id="GBG07762.1"/>
    </source>
</evidence>
<evidence type="ECO:0000256" key="2">
    <source>
        <dbReference type="ARBA" id="ARBA00023136"/>
    </source>
</evidence>
<keyword evidence="4" id="KW-1133">Transmembrane helix</keyword>
<protein>
    <submittedName>
        <fullName evidence="5">Spore germination protein GerA</fullName>
    </submittedName>
</protein>
<dbReference type="PANTHER" id="PTHR22550:SF5">
    <property type="entry name" value="LEUCINE ZIPPER PROTEIN 4"/>
    <property type="match status" value="1"/>
</dbReference>
<dbReference type="InterPro" id="IPR004995">
    <property type="entry name" value="Spore_Ger"/>
</dbReference>
<dbReference type="PANTHER" id="PTHR22550">
    <property type="entry name" value="SPORE GERMINATION PROTEIN"/>
    <property type="match status" value="1"/>
</dbReference>
<feature type="transmembrane region" description="Helical" evidence="4">
    <location>
        <begin position="321"/>
        <end position="340"/>
    </location>
</feature>
<evidence type="ECO:0000256" key="1">
    <source>
        <dbReference type="ARBA" id="ARBA00005278"/>
    </source>
</evidence>
<feature type="region of interest" description="Disordered" evidence="3">
    <location>
        <begin position="511"/>
        <end position="531"/>
    </location>
</feature>
<dbReference type="GO" id="GO:0016020">
    <property type="term" value="C:membrane"/>
    <property type="evidence" value="ECO:0007669"/>
    <property type="project" value="InterPro"/>
</dbReference>
<keyword evidence="4" id="KW-0812">Transmembrane</keyword>
<feature type="transmembrane region" description="Helical" evidence="4">
    <location>
        <begin position="441"/>
        <end position="469"/>
    </location>
</feature>